<evidence type="ECO:0000313" key="3">
    <source>
        <dbReference type="Proteomes" id="UP000244948"/>
    </source>
</evidence>
<dbReference type="SUPFAM" id="SSF63380">
    <property type="entry name" value="Riboflavin synthase domain-like"/>
    <property type="match status" value="1"/>
</dbReference>
<dbReference type="PANTHER" id="PTHR43513">
    <property type="entry name" value="DIHYDROOROTATE DEHYDROGENASE B (NAD(+)), ELECTRON TRANSFER SUBUNIT"/>
    <property type="match status" value="1"/>
</dbReference>
<gene>
    <name evidence="2" type="ORF">DC082_00755</name>
</gene>
<proteinExistence type="predicted"/>
<name>A0A2U2ALL9_9GAMM</name>
<dbReference type="Proteomes" id="UP000244948">
    <property type="component" value="Unassembled WGS sequence"/>
</dbReference>
<dbReference type="InterPro" id="IPR050353">
    <property type="entry name" value="PyrK_electron_transfer"/>
</dbReference>
<dbReference type="PROSITE" id="PS51384">
    <property type="entry name" value="FAD_FR"/>
    <property type="match status" value="1"/>
</dbReference>
<dbReference type="InterPro" id="IPR009051">
    <property type="entry name" value="Helical_ferredxn"/>
</dbReference>
<accession>A0A2U2ALL9</accession>
<dbReference type="EMBL" id="QEWR01000002">
    <property type="protein sequence ID" value="PWD84110.1"/>
    <property type="molecule type" value="Genomic_DNA"/>
</dbReference>
<feature type="domain" description="FAD-binding FR-type" evidence="1">
    <location>
        <begin position="816"/>
        <end position="922"/>
    </location>
</feature>
<dbReference type="AlphaFoldDB" id="A0A2U2ALL9"/>
<dbReference type="GO" id="GO:0016491">
    <property type="term" value="F:oxidoreductase activity"/>
    <property type="evidence" value="ECO:0007669"/>
    <property type="project" value="InterPro"/>
</dbReference>
<evidence type="ECO:0000259" key="1">
    <source>
        <dbReference type="PROSITE" id="PS51384"/>
    </source>
</evidence>
<dbReference type="InterPro" id="IPR017938">
    <property type="entry name" value="Riboflavin_synthase-like_b-brl"/>
</dbReference>
<sequence>MALDERLQRYGLNFQDLQKREGLVEVDTLYQQILPEETLSTLLQWRRGEAELTAIEESEFQIELGAHLNRFIAELFDIERESEALIDRAKRYERLMLFKEQFIQRGAKRYRQEIEGTFAEHHVALLEKIGVSDQDPELEAKIAKYALSLDPEKDADEIIAIHQWGALAEKDPEGIARVQDWITFKFPARLDFDHLVATEERTFQGIPVKVGSRPLRQRDGFDLTDHRMNRYEIASEIAYCKYCHDHDGDFCSIGFPVKKGEPEQGFRKNPFNETLTGCPLDEMISEMQRLEKEGLSIGSLAITMVENPMVPATGHRICNDCMKSCIYQRAEPVNIPQIETGVLSTVLDLPYGVEIYNLLARWNPLKREDYLPAEENGRKVLVAGMGPAGFTMTHYLSQQGCHVVGIDGLKIEPLPAEILTQPVRNWSDLEERLGDRILAGFGGVAEYGITVRWDKNFLKLIYLTLARRRNVEIYGGVRLGGTLTLEDAFDLGFDHVSLAVGAGLPRVLKIDNSLAKGMKQASDFLMAMQLTGAAKDSSIANLQVRLPAVVIGGGLTAIDTATEVQAYYIKQVEKTLHRVEILGEEKIRENLSPEDDETLTEFLTHGREVRAERERAAAAGEAPNFNPLLQKWGGVMIAYRRTLQESPAYTLNHEEVTKAFEEGIHFGEELNPLGVELDQYGHVKAIRFMKSGEEEVIVPARAVLVAAGTSPNTIYGTEYPGSIEIEEKHHFQGYDLEGNLVPFNWGTNNKEPFAPFTSYRRGEKRVSYIGDTHPVFNGNVVKAIASAKKSTPIIMQALDRLPKNSKPNNTLSLEMKEGLTATIQSIDASNPTVCEVWVKAPMAAQNFKPGQFFRMQTFETGSEIVAGTRLQIPLLTVSGTGSTEDAIRLLVFQWGTGQRLIPSLKPGDQVVLAGPTGAPTELPSGKTILVVAGRWGAAVMLDIGFALRSAGNKVIYIAAMGSKNDVDHMDELEEGADQIIWAVGKGDPIEARRPQDHSVVEWDVIKLITTLNEQGIVDMGEVDRLMAMGSTGMLKGFQKELSEGGSLKDLFKEDLHVTGTIGSPMQCMMKGVCGQCLQWQVDPATGERTKAVFTCSQQDQPLKAVDLDNLTARTSQNRLPDIISSHWLSYVLEEKAKEEGA</sequence>
<dbReference type="RefSeq" id="WP_109235318.1">
    <property type="nucleotide sequence ID" value="NZ_BMXZ01000001.1"/>
</dbReference>
<dbReference type="SUPFAM" id="SSF52343">
    <property type="entry name" value="Ferredoxin reductase-like, C-terminal NADP-linked domain"/>
    <property type="match status" value="1"/>
</dbReference>
<dbReference type="PRINTS" id="PR00368">
    <property type="entry name" value="FADPNR"/>
</dbReference>
<organism evidence="2 3">
    <name type="scientific">Ignatzschineria indica</name>
    <dbReference type="NCBI Taxonomy" id="472583"/>
    <lineage>
        <taxon>Bacteria</taxon>
        <taxon>Pseudomonadati</taxon>
        <taxon>Pseudomonadota</taxon>
        <taxon>Gammaproteobacteria</taxon>
        <taxon>Cardiobacteriales</taxon>
        <taxon>Ignatzschineriaceae</taxon>
        <taxon>Ignatzschineria</taxon>
    </lineage>
</organism>
<comment type="caution">
    <text evidence="2">The sequence shown here is derived from an EMBL/GenBank/DDBJ whole genome shotgun (WGS) entry which is preliminary data.</text>
</comment>
<dbReference type="GO" id="GO:0051536">
    <property type="term" value="F:iron-sulfur cluster binding"/>
    <property type="evidence" value="ECO:0007669"/>
    <property type="project" value="InterPro"/>
</dbReference>
<keyword evidence="3" id="KW-1185">Reference proteome</keyword>
<dbReference type="Gene3D" id="1.10.1060.10">
    <property type="entry name" value="Alpha-helical ferredoxin"/>
    <property type="match status" value="1"/>
</dbReference>
<dbReference type="InterPro" id="IPR036188">
    <property type="entry name" value="FAD/NAD-bd_sf"/>
</dbReference>
<dbReference type="InterPro" id="IPR023753">
    <property type="entry name" value="FAD/NAD-binding_dom"/>
</dbReference>
<dbReference type="Gene3D" id="2.40.30.10">
    <property type="entry name" value="Translation factors"/>
    <property type="match status" value="1"/>
</dbReference>
<dbReference type="InterPro" id="IPR017927">
    <property type="entry name" value="FAD-bd_FR_type"/>
</dbReference>
<dbReference type="Pfam" id="PF07992">
    <property type="entry name" value="Pyr_redox_2"/>
    <property type="match status" value="1"/>
</dbReference>
<dbReference type="Gene3D" id="3.50.50.60">
    <property type="entry name" value="FAD/NAD(P)-binding domain"/>
    <property type="match status" value="2"/>
</dbReference>
<dbReference type="PANTHER" id="PTHR43513:SF3">
    <property type="entry name" value="DIHYDROOROTATE DEHYDROGENASE B (NAD(+)), ELECTRON TRANSFER SUBUNIT-RELATED"/>
    <property type="match status" value="1"/>
</dbReference>
<dbReference type="InterPro" id="IPR039261">
    <property type="entry name" value="FNR_nucleotide-bd"/>
</dbReference>
<dbReference type="SUPFAM" id="SSF51971">
    <property type="entry name" value="Nucleotide-binding domain"/>
    <property type="match status" value="1"/>
</dbReference>
<evidence type="ECO:0000313" key="2">
    <source>
        <dbReference type="EMBL" id="PWD84110.1"/>
    </source>
</evidence>
<dbReference type="CDD" id="cd06192">
    <property type="entry name" value="DHOD_e_trans_like"/>
    <property type="match status" value="1"/>
</dbReference>
<protein>
    <submittedName>
        <fullName evidence="2">Pyridine nucleotide-disulfide oxidoreductase</fullName>
    </submittedName>
</protein>
<reference evidence="2 3" key="1">
    <citation type="journal article" date="2018" name="Genome Announc.">
        <title>Ignatzschineria cameli sp. nov., isolated from necrotic foot tissue of dromedaries (Camelus dromedarius) and associated maggots (Wohlfahrtia species) in Dubai.</title>
        <authorList>
            <person name="Tsang C.C."/>
            <person name="Tang J.Y."/>
            <person name="Fong J.Y."/>
            <person name="Kinne J."/>
            <person name="Lee H.H."/>
            <person name="Joseph M."/>
            <person name="Jose S."/>
            <person name="Schuster R.K."/>
            <person name="Tang Y."/>
            <person name="Sivakumar S."/>
            <person name="Chen J.H."/>
            <person name="Teng J.L."/>
            <person name="Lau S.K."/>
            <person name="Wernery U."/>
            <person name="Woo P.C."/>
        </authorList>
    </citation>
    <scope>NUCLEOTIDE SEQUENCE [LARGE SCALE GENOMIC DNA]</scope>
    <source>
        <strain evidence="2 3">KCTC 22643</strain>
    </source>
</reference>